<proteinExistence type="predicted"/>
<keyword evidence="2" id="KW-1185">Reference proteome</keyword>
<comment type="caution">
    <text evidence="1">The sequence shown here is derived from an EMBL/GenBank/DDBJ whole genome shotgun (WGS) entry which is preliminary data.</text>
</comment>
<evidence type="ECO:0000313" key="2">
    <source>
        <dbReference type="Proteomes" id="UP000499080"/>
    </source>
</evidence>
<accession>A0A4Y2IZ93</accession>
<organism evidence="1 2">
    <name type="scientific">Araneus ventricosus</name>
    <name type="common">Orbweaver spider</name>
    <name type="synonym">Epeira ventricosa</name>
    <dbReference type="NCBI Taxonomy" id="182803"/>
    <lineage>
        <taxon>Eukaryota</taxon>
        <taxon>Metazoa</taxon>
        <taxon>Ecdysozoa</taxon>
        <taxon>Arthropoda</taxon>
        <taxon>Chelicerata</taxon>
        <taxon>Arachnida</taxon>
        <taxon>Araneae</taxon>
        <taxon>Araneomorphae</taxon>
        <taxon>Entelegynae</taxon>
        <taxon>Araneoidea</taxon>
        <taxon>Araneidae</taxon>
        <taxon>Araneus</taxon>
    </lineage>
</organism>
<dbReference type="Proteomes" id="UP000499080">
    <property type="component" value="Unassembled WGS sequence"/>
</dbReference>
<name>A0A4Y2IZ93_ARAVE</name>
<evidence type="ECO:0000313" key="1">
    <source>
        <dbReference type="EMBL" id="GBM82589.1"/>
    </source>
</evidence>
<dbReference type="EMBL" id="BGPR01003019">
    <property type="protein sequence ID" value="GBM82589.1"/>
    <property type="molecule type" value="Genomic_DNA"/>
</dbReference>
<dbReference type="AlphaFoldDB" id="A0A4Y2IZ93"/>
<sequence>MGISNRGQMTRTTLELALFSQAPGPHLSVRFSVQQAPYSEIEFRTWNPPTPKPRPGHRASPCVCKLRGIHRPLSSALSSRLLLKSRRFF</sequence>
<reference evidence="1 2" key="1">
    <citation type="journal article" date="2019" name="Sci. Rep.">
        <title>Orb-weaving spider Araneus ventricosus genome elucidates the spidroin gene catalogue.</title>
        <authorList>
            <person name="Kono N."/>
            <person name="Nakamura H."/>
            <person name="Ohtoshi R."/>
            <person name="Moran D.A.P."/>
            <person name="Shinohara A."/>
            <person name="Yoshida Y."/>
            <person name="Fujiwara M."/>
            <person name="Mori M."/>
            <person name="Tomita M."/>
            <person name="Arakawa K."/>
        </authorList>
    </citation>
    <scope>NUCLEOTIDE SEQUENCE [LARGE SCALE GENOMIC DNA]</scope>
</reference>
<protein>
    <submittedName>
        <fullName evidence="1">Uncharacterized protein</fullName>
    </submittedName>
</protein>
<gene>
    <name evidence="1" type="ORF">AVEN_208191_1</name>
</gene>